<accession>A0A7D9JP31</accession>
<feature type="non-terminal residue" evidence="1">
    <location>
        <position position="108"/>
    </location>
</feature>
<dbReference type="OrthoDB" id="291007at2759"/>
<keyword evidence="1" id="KW-0645">Protease</keyword>
<dbReference type="GO" id="GO:0006508">
    <property type="term" value="P:proteolysis"/>
    <property type="evidence" value="ECO:0007669"/>
    <property type="project" value="UniProtKB-KW"/>
</dbReference>
<gene>
    <name evidence="1" type="ORF">PACLA_8A030236</name>
</gene>
<dbReference type="EMBL" id="CACRXK020019553">
    <property type="protein sequence ID" value="CAB4033786.1"/>
    <property type="molecule type" value="Genomic_DNA"/>
</dbReference>
<dbReference type="InterPro" id="IPR024079">
    <property type="entry name" value="MetalloPept_cat_dom_sf"/>
</dbReference>
<protein>
    <submittedName>
        <fullName evidence="1">Blastula protease 10</fullName>
    </submittedName>
</protein>
<dbReference type="GO" id="GO:0008237">
    <property type="term" value="F:metallopeptidase activity"/>
    <property type="evidence" value="ECO:0007669"/>
    <property type="project" value="InterPro"/>
</dbReference>
<comment type="caution">
    <text evidence="1">The sequence shown here is derived from an EMBL/GenBank/DDBJ whole genome shotgun (WGS) entry which is preliminary data.</text>
</comment>
<proteinExistence type="predicted"/>
<keyword evidence="2" id="KW-1185">Reference proteome</keyword>
<keyword evidence="1" id="KW-0378">Hydrolase</keyword>
<evidence type="ECO:0000313" key="1">
    <source>
        <dbReference type="EMBL" id="CAB4033786.1"/>
    </source>
</evidence>
<organism evidence="1 2">
    <name type="scientific">Paramuricea clavata</name>
    <name type="common">Red gorgonian</name>
    <name type="synonym">Violescent sea-whip</name>
    <dbReference type="NCBI Taxonomy" id="317549"/>
    <lineage>
        <taxon>Eukaryota</taxon>
        <taxon>Metazoa</taxon>
        <taxon>Cnidaria</taxon>
        <taxon>Anthozoa</taxon>
        <taxon>Octocorallia</taxon>
        <taxon>Malacalcyonacea</taxon>
        <taxon>Plexauridae</taxon>
        <taxon>Paramuricea</taxon>
    </lineage>
</organism>
<sequence length="108" mass="12133">MKARTKVGRTDDGVYLFQGDIKINQKQLSKLTAPGNKGRKKRALLSDKTSLWQSPIYYALSPSLSKNAKTAIASAIKEWQRVLPCVKWIKGKVAMKQQGYLYFIKADG</sequence>
<dbReference type="Gene3D" id="3.40.390.10">
    <property type="entry name" value="Collagenase (Catalytic Domain)"/>
    <property type="match status" value="1"/>
</dbReference>
<name>A0A7D9JP31_PARCT</name>
<evidence type="ECO:0000313" key="2">
    <source>
        <dbReference type="Proteomes" id="UP001152795"/>
    </source>
</evidence>
<dbReference type="Proteomes" id="UP001152795">
    <property type="component" value="Unassembled WGS sequence"/>
</dbReference>
<dbReference type="AlphaFoldDB" id="A0A7D9JP31"/>
<reference evidence="1" key="1">
    <citation type="submission" date="2020-04" db="EMBL/GenBank/DDBJ databases">
        <authorList>
            <person name="Alioto T."/>
            <person name="Alioto T."/>
            <person name="Gomez Garrido J."/>
        </authorList>
    </citation>
    <scope>NUCLEOTIDE SEQUENCE</scope>
    <source>
        <strain evidence="1">A484AB</strain>
    </source>
</reference>